<dbReference type="GO" id="GO:0009927">
    <property type="term" value="F:histidine phosphotransfer kinase activity"/>
    <property type="evidence" value="ECO:0007669"/>
    <property type="project" value="TreeGrafter"/>
</dbReference>
<sequence length="581" mass="62083">MPHAPSALLDPGPDALLQAARSLEMKRLALLLSWLQEPRASLSRVVLQALTVLWCWLWMDGPQPVLANEAAKVLPASIALLVASVAWAAWVNLHKDRGVAWRDAVGLLLSLVMVTVQVDAAFILLMTLNATLPFLVIAATAAYGRRAIAPAIAATALGLLWAAPEGYWISRPAYLAYALALTILLPAVVASMVAAMRDIALRAVASREAQGRFIGTMSHELRTPLNAIINGIQLLDMDAATPAQRSSFAMVARQARALRHRIDDVLDVASIEGGTLRLRPQPCSLASALDAMQESCAPAAAEKGVLLTVEDCDPAVWMMVDAGRVEQVISNLVCNGIKFSPVGGETRVSIDASRIGEQWQVRVTVSDSGCGIDESDQEAIFSPFVQVSEGDARCEQGVGLGLYIVRLISDAMGATIEVGRSTWGGASFQWCFTAPAVIGEAASPSLEAVFKAHAASVRSLHCLLFEDVETNRQVVERLMECAGHRLSCRHDGRDAQAAVASLAPDVVLLDLHMPGCSGWDVLEAVGSRTDGPPILVMSADTRLQVIERARSMGAAGFLCKPLDVHEVLRMLHEVAPRGSSL</sequence>
<keyword evidence="7" id="KW-1133">Transmembrane helix</keyword>
<evidence type="ECO:0000313" key="10">
    <source>
        <dbReference type="EMBL" id="MBH1639621.1"/>
    </source>
</evidence>
<comment type="caution">
    <text evidence="10">The sequence shown here is derived from an EMBL/GenBank/DDBJ whole genome shotgun (WGS) entry which is preliminary data.</text>
</comment>
<evidence type="ECO:0000259" key="9">
    <source>
        <dbReference type="PROSITE" id="PS50110"/>
    </source>
</evidence>
<name>A0AA41CB02_STEMA</name>
<dbReference type="InterPro" id="IPR011006">
    <property type="entry name" value="CheY-like_superfamily"/>
</dbReference>
<dbReference type="PANTHER" id="PTHR43047">
    <property type="entry name" value="TWO-COMPONENT HISTIDINE PROTEIN KINASE"/>
    <property type="match status" value="1"/>
</dbReference>
<dbReference type="SUPFAM" id="SSF47384">
    <property type="entry name" value="Homodimeric domain of signal transducing histidine kinase"/>
    <property type="match status" value="1"/>
</dbReference>
<feature type="transmembrane region" description="Helical" evidence="7">
    <location>
        <begin position="134"/>
        <end position="162"/>
    </location>
</feature>
<dbReference type="InterPro" id="IPR001789">
    <property type="entry name" value="Sig_transdc_resp-reg_receiver"/>
</dbReference>
<dbReference type="Proteomes" id="UP000616785">
    <property type="component" value="Unassembled WGS sequence"/>
</dbReference>
<dbReference type="SUPFAM" id="SSF55874">
    <property type="entry name" value="ATPase domain of HSP90 chaperone/DNA topoisomerase II/histidine kinase"/>
    <property type="match status" value="1"/>
</dbReference>
<dbReference type="SMART" id="SM00387">
    <property type="entry name" value="HATPase_c"/>
    <property type="match status" value="1"/>
</dbReference>
<dbReference type="CDD" id="cd00082">
    <property type="entry name" value="HisKA"/>
    <property type="match status" value="1"/>
</dbReference>
<keyword evidence="7" id="KW-0812">Transmembrane</keyword>
<dbReference type="AlphaFoldDB" id="A0AA41CB02"/>
<evidence type="ECO:0000256" key="2">
    <source>
        <dbReference type="ARBA" id="ARBA00012438"/>
    </source>
</evidence>
<keyword evidence="7" id="KW-0472">Membrane</keyword>
<dbReference type="SMART" id="SM00388">
    <property type="entry name" value="HisKA"/>
    <property type="match status" value="1"/>
</dbReference>
<dbReference type="InterPro" id="IPR036097">
    <property type="entry name" value="HisK_dim/P_sf"/>
</dbReference>
<dbReference type="SMART" id="SM00448">
    <property type="entry name" value="REC"/>
    <property type="match status" value="1"/>
</dbReference>
<dbReference type="EC" id="2.7.13.3" evidence="2"/>
<evidence type="ECO:0000256" key="7">
    <source>
        <dbReference type="SAM" id="Phobius"/>
    </source>
</evidence>
<evidence type="ECO:0000259" key="8">
    <source>
        <dbReference type="PROSITE" id="PS50109"/>
    </source>
</evidence>
<organism evidence="10 11">
    <name type="scientific">Stenotrophomonas maltophilia</name>
    <name type="common">Pseudomonas maltophilia</name>
    <name type="synonym">Xanthomonas maltophilia</name>
    <dbReference type="NCBI Taxonomy" id="40324"/>
    <lineage>
        <taxon>Bacteria</taxon>
        <taxon>Pseudomonadati</taxon>
        <taxon>Pseudomonadota</taxon>
        <taxon>Gammaproteobacteria</taxon>
        <taxon>Lysobacterales</taxon>
        <taxon>Lysobacteraceae</taxon>
        <taxon>Stenotrophomonas</taxon>
        <taxon>Stenotrophomonas maltophilia group</taxon>
    </lineage>
</organism>
<dbReference type="EMBL" id="JADUNO010000023">
    <property type="protein sequence ID" value="MBH1639621.1"/>
    <property type="molecule type" value="Genomic_DNA"/>
</dbReference>
<feature type="transmembrane region" description="Helical" evidence="7">
    <location>
        <begin position="174"/>
        <end position="196"/>
    </location>
</feature>
<feature type="transmembrane region" description="Helical" evidence="7">
    <location>
        <begin position="105"/>
        <end position="128"/>
    </location>
</feature>
<dbReference type="Gene3D" id="3.40.50.2300">
    <property type="match status" value="1"/>
</dbReference>
<evidence type="ECO:0000256" key="6">
    <source>
        <dbReference type="PROSITE-ProRule" id="PRU00169"/>
    </source>
</evidence>
<feature type="transmembrane region" description="Helical" evidence="7">
    <location>
        <begin position="71"/>
        <end position="93"/>
    </location>
</feature>
<dbReference type="PRINTS" id="PR00344">
    <property type="entry name" value="BCTRLSENSOR"/>
</dbReference>
<dbReference type="CDD" id="cd17546">
    <property type="entry name" value="REC_hyHK_CKI1_RcsC-like"/>
    <property type="match status" value="1"/>
</dbReference>
<dbReference type="InterPro" id="IPR036890">
    <property type="entry name" value="HATPase_C_sf"/>
</dbReference>
<keyword evidence="5" id="KW-0418">Kinase</keyword>
<dbReference type="InterPro" id="IPR005467">
    <property type="entry name" value="His_kinase_dom"/>
</dbReference>
<dbReference type="InterPro" id="IPR003661">
    <property type="entry name" value="HisK_dim/P_dom"/>
</dbReference>
<dbReference type="PROSITE" id="PS50110">
    <property type="entry name" value="RESPONSE_REGULATORY"/>
    <property type="match status" value="1"/>
</dbReference>
<dbReference type="Gene3D" id="3.30.565.10">
    <property type="entry name" value="Histidine kinase-like ATPase, C-terminal domain"/>
    <property type="match status" value="1"/>
</dbReference>
<accession>A0AA41CB02</accession>
<feature type="domain" description="Response regulatory" evidence="9">
    <location>
        <begin position="461"/>
        <end position="575"/>
    </location>
</feature>
<dbReference type="PANTHER" id="PTHR43047:SF72">
    <property type="entry name" value="OSMOSENSING HISTIDINE PROTEIN KINASE SLN1"/>
    <property type="match status" value="1"/>
</dbReference>
<evidence type="ECO:0000313" key="11">
    <source>
        <dbReference type="Proteomes" id="UP000616785"/>
    </source>
</evidence>
<dbReference type="Pfam" id="PF00072">
    <property type="entry name" value="Response_reg"/>
    <property type="match status" value="1"/>
</dbReference>
<evidence type="ECO:0000256" key="5">
    <source>
        <dbReference type="ARBA" id="ARBA00022777"/>
    </source>
</evidence>
<comment type="catalytic activity">
    <reaction evidence="1">
        <text>ATP + protein L-histidine = ADP + protein N-phospho-L-histidine.</text>
        <dbReference type="EC" id="2.7.13.3"/>
    </reaction>
</comment>
<dbReference type="InterPro" id="IPR004358">
    <property type="entry name" value="Sig_transdc_His_kin-like_C"/>
</dbReference>
<dbReference type="Gene3D" id="1.10.287.130">
    <property type="match status" value="1"/>
</dbReference>
<dbReference type="GO" id="GO:0005886">
    <property type="term" value="C:plasma membrane"/>
    <property type="evidence" value="ECO:0007669"/>
    <property type="project" value="TreeGrafter"/>
</dbReference>
<proteinExistence type="predicted"/>
<dbReference type="InterPro" id="IPR003594">
    <property type="entry name" value="HATPase_dom"/>
</dbReference>
<keyword evidence="3 6" id="KW-0597">Phosphoprotein</keyword>
<reference evidence="10" key="1">
    <citation type="submission" date="2020-11" db="EMBL/GenBank/DDBJ databases">
        <title>Enhanced detection system for hospital associated transmission using whole genome sequencing surveillance.</title>
        <authorList>
            <person name="Harrison L.H."/>
            <person name="Van Tyne D."/>
            <person name="Marsh J.W."/>
            <person name="Griffith M.P."/>
            <person name="Snyder D.J."/>
            <person name="Cooper V.S."/>
            <person name="Mustapha M."/>
        </authorList>
    </citation>
    <scope>NUCLEOTIDE SEQUENCE</scope>
    <source>
        <strain evidence="10">STEN00092</strain>
    </source>
</reference>
<feature type="modified residue" description="4-aspartylphosphate" evidence="6">
    <location>
        <position position="510"/>
    </location>
</feature>
<dbReference type="SUPFAM" id="SSF52172">
    <property type="entry name" value="CheY-like"/>
    <property type="match status" value="1"/>
</dbReference>
<dbReference type="GO" id="GO:0000155">
    <property type="term" value="F:phosphorelay sensor kinase activity"/>
    <property type="evidence" value="ECO:0007669"/>
    <property type="project" value="InterPro"/>
</dbReference>
<dbReference type="Pfam" id="PF02518">
    <property type="entry name" value="HATPase_c"/>
    <property type="match status" value="1"/>
</dbReference>
<dbReference type="PROSITE" id="PS50109">
    <property type="entry name" value="HIS_KIN"/>
    <property type="match status" value="1"/>
</dbReference>
<evidence type="ECO:0000256" key="4">
    <source>
        <dbReference type="ARBA" id="ARBA00022679"/>
    </source>
</evidence>
<keyword evidence="4" id="KW-0808">Transferase</keyword>
<protein>
    <recommendedName>
        <fullName evidence="2">histidine kinase</fullName>
        <ecNumber evidence="2">2.7.13.3</ecNumber>
    </recommendedName>
</protein>
<gene>
    <name evidence="10" type="ORF">I5U57_09210</name>
</gene>
<evidence type="ECO:0000256" key="3">
    <source>
        <dbReference type="ARBA" id="ARBA00022553"/>
    </source>
</evidence>
<feature type="domain" description="Histidine kinase" evidence="8">
    <location>
        <begin position="216"/>
        <end position="436"/>
    </location>
</feature>
<evidence type="ECO:0000256" key="1">
    <source>
        <dbReference type="ARBA" id="ARBA00000085"/>
    </source>
</evidence>
<dbReference type="Pfam" id="PF00512">
    <property type="entry name" value="HisKA"/>
    <property type="match status" value="1"/>
</dbReference>